<sequence length="401" mass="45040">MDHQDWMVEAQLDYRTPVMLNVVTVDGTELNDNVDCMSPISSNNNNRLIDILHPILRCEDLSRFCYAVYAYLRLPAEHWRAVQKLRESQTTYNIMRYHWNLWDIVPDALWHSVVQVREDAYFERVQTDLVRVFDSHISFLMPIREMHSRSQSLTSSNGGLIPTFGFGDQVLLQNCRQSCHGSGVHRPAFPAELSPQTQTSTHSMTPSIVDRSSPSNSLSPWTHKKGKAPPGQVYVCPVAGCAKKGFRNVGNYINHMLKHHRDHPRHDPETSLQDSVTEATEAVDSVDDLILQSQDLSASREMTWTKGQDDGYQPVNHEPSSSGCYGSSGTENHESASSFSCDDMPGNDPWRIESESLSAQGFEVEMEMGKGKGKENSHTNGGSWSESWTFGMFQASLLGGK</sequence>
<feature type="region of interest" description="Disordered" evidence="1">
    <location>
        <begin position="186"/>
        <end position="227"/>
    </location>
</feature>
<organism evidence="2 3">
    <name type="scientific">Exophiala mesophila</name>
    <name type="common">Black yeast-like fungus</name>
    <dbReference type="NCBI Taxonomy" id="212818"/>
    <lineage>
        <taxon>Eukaryota</taxon>
        <taxon>Fungi</taxon>
        <taxon>Dikarya</taxon>
        <taxon>Ascomycota</taxon>
        <taxon>Pezizomycotina</taxon>
        <taxon>Eurotiomycetes</taxon>
        <taxon>Chaetothyriomycetidae</taxon>
        <taxon>Chaetothyriales</taxon>
        <taxon>Herpotrichiellaceae</taxon>
        <taxon>Exophiala</taxon>
    </lineage>
</organism>
<feature type="region of interest" description="Disordered" evidence="1">
    <location>
        <begin position="303"/>
        <end position="348"/>
    </location>
</feature>
<dbReference type="EMBL" id="NAJM01000024">
    <property type="protein sequence ID" value="RVX70183.1"/>
    <property type="molecule type" value="Genomic_DNA"/>
</dbReference>
<reference evidence="2 3" key="1">
    <citation type="submission" date="2017-03" db="EMBL/GenBank/DDBJ databases">
        <title>Genomes of endolithic fungi from Antarctica.</title>
        <authorList>
            <person name="Coleine C."/>
            <person name="Masonjones S."/>
            <person name="Stajich J.E."/>
        </authorList>
    </citation>
    <scope>NUCLEOTIDE SEQUENCE [LARGE SCALE GENOMIC DNA]</scope>
    <source>
        <strain evidence="2 3">CCFEE 6314</strain>
    </source>
</reference>
<feature type="compositionally biased region" description="Polar residues" evidence="1">
    <location>
        <begin position="318"/>
        <end position="340"/>
    </location>
</feature>
<comment type="caution">
    <text evidence="2">The sequence shown here is derived from an EMBL/GenBank/DDBJ whole genome shotgun (WGS) entry which is preliminary data.</text>
</comment>
<dbReference type="OrthoDB" id="4119250at2759"/>
<evidence type="ECO:0000313" key="3">
    <source>
        <dbReference type="Proteomes" id="UP000288859"/>
    </source>
</evidence>
<proteinExistence type="predicted"/>
<dbReference type="VEuPathDB" id="FungiDB:PV10_08264"/>
<accession>A0A438N353</accession>
<evidence type="ECO:0000313" key="2">
    <source>
        <dbReference type="EMBL" id="RVX70183.1"/>
    </source>
</evidence>
<feature type="compositionally biased region" description="Polar residues" evidence="1">
    <location>
        <begin position="194"/>
        <end position="220"/>
    </location>
</feature>
<name>A0A438N353_EXOME</name>
<feature type="region of interest" description="Disordered" evidence="1">
    <location>
        <begin position="260"/>
        <end position="280"/>
    </location>
</feature>
<dbReference type="Proteomes" id="UP000288859">
    <property type="component" value="Unassembled WGS sequence"/>
</dbReference>
<dbReference type="AlphaFoldDB" id="A0A438N353"/>
<protein>
    <submittedName>
        <fullName evidence="2">Uncharacterized protein</fullName>
    </submittedName>
</protein>
<evidence type="ECO:0000256" key="1">
    <source>
        <dbReference type="SAM" id="MobiDB-lite"/>
    </source>
</evidence>
<gene>
    <name evidence="2" type="ORF">B0A52_05516</name>
</gene>